<dbReference type="EMBL" id="ML179945">
    <property type="protein sequence ID" value="THU80051.1"/>
    <property type="molecule type" value="Genomic_DNA"/>
</dbReference>
<evidence type="ECO:0000313" key="1">
    <source>
        <dbReference type="EMBL" id="THU80051.1"/>
    </source>
</evidence>
<protein>
    <submittedName>
        <fullName evidence="1">Uncharacterized protein</fullName>
    </submittedName>
</protein>
<reference evidence="1 2" key="1">
    <citation type="journal article" date="2019" name="Nat. Ecol. Evol.">
        <title>Megaphylogeny resolves global patterns of mushroom evolution.</title>
        <authorList>
            <person name="Varga T."/>
            <person name="Krizsan K."/>
            <person name="Foldi C."/>
            <person name="Dima B."/>
            <person name="Sanchez-Garcia M."/>
            <person name="Sanchez-Ramirez S."/>
            <person name="Szollosi G.J."/>
            <person name="Szarkandi J.G."/>
            <person name="Papp V."/>
            <person name="Albert L."/>
            <person name="Andreopoulos W."/>
            <person name="Angelini C."/>
            <person name="Antonin V."/>
            <person name="Barry K.W."/>
            <person name="Bougher N.L."/>
            <person name="Buchanan P."/>
            <person name="Buyck B."/>
            <person name="Bense V."/>
            <person name="Catcheside P."/>
            <person name="Chovatia M."/>
            <person name="Cooper J."/>
            <person name="Damon W."/>
            <person name="Desjardin D."/>
            <person name="Finy P."/>
            <person name="Geml J."/>
            <person name="Haridas S."/>
            <person name="Hughes K."/>
            <person name="Justo A."/>
            <person name="Karasinski D."/>
            <person name="Kautmanova I."/>
            <person name="Kiss B."/>
            <person name="Kocsube S."/>
            <person name="Kotiranta H."/>
            <person name="LaButti K.M."/>
            <person name="Lechner B.E."/>
            <person name="Liimatainen K."/>
            <person name="Lipzen A."/>
            <person name="Lukacs Z."/>
            <person name="Mihaltcheva S."/>
            <person name="Morgado L.N."/>
            <person name="Niskanen T."/>
            <person name="Noordeloos M.E."/>
            <person name="Ohm R.A."/>
            <person name="Ortiz-Santana B."/>
            <person name="Ovrebo C."/>
            <person name="Racz N."/>
            <person name="Riley R."/>
            <person name="Savchenko A."/>
            <person name="Shiryaev A."/>
            <person name="Soop K."/>
            <person name="Spirin V."/>
            <person name="Szebenyi C."/>
            <person name="Tomsovsky M."/>
            <person name="Tulloss R.E."/>
            <person name="Uehling J."/>
            <person name="Grigoriev I.V."/>
            <person name="Vagvolgyi C."/>
            <person name="Papp T."/>
            <person name="Martin F.M."/>
            <person name="Miettinen O."/>
            <person name="Hibbett D.S."/>
            <person name="Nagy L.G."/>
        </authorList>
    </citation>
    <scope>NUCLEOTIDE SEQUENCE [LARGE SCALE GENOMIC DNA]</scope>
    <source>
        <strain evidence="1 2">CBS 962.96</strain>
    </source>
</reference>
<proteinExistence type="predicted"/>
<organism evidence="1 2">
    <name type="scientific">Dendrothele bispora (strain CBS 962.96)</name>
    <dbReference type="NCBI Taxonomy" id="1314807"/>
    <lineage>
        <taxon>Eukaryota</taxon>
        <taxon>Fungi</taxon>
        <taxon>Dikarya</taxon>
        <taxon>Basidiomycota</taxon>
        <taxon>Agaricomycotina</taxon>
        <taxon>Agaricomycetes</taxon>
        <taxon>Agaricomycetidae</taxon>
        <taxon>Agaricales</taxon>
        <taxon>Agaricales incertae sedis</taxon>
        <taxon>Dendrothele</taxon>
    </lineage>
</organism>
<gene>
    <name evidence="1" type="ORF">K435DRAFT_874785</name>
</gene>
<accession>A0A4S8KW66</accession>
<dbReference type="Proteomes" id="UP000297245">
    <property type="component" value="Unassembled WGS sequence"/>
</dbReference>
<sequence>MELKKTSPLNFTTVLVAQNADGPITTLTATPKDQLARVSVESTFELNYVGKNLIHHPLVLTYYSINSNTMFDDTIRESDHLASNLELWEDKREGLFSTTPMTLSSGPRSTHIELLFTNGFAALGGTKQPDEGPFLTVIAAIVSLKSMEGSLTLTSAEDGIVTHPNIDYGLLTNEFDLIALQQALLNADTLLTLHLDGTDADKEAYIKKNLITVYRPVGTWNCQDEF</sequence>
<name>A0A4S8KW66_DENBC</name>
<dbReference type="SUPFAM" id="SSF54373">
    <property type="entry name" value="FAD-linked reductases, C-terminal domain"/>
    <property type="match status" value="1"/>
</dbReference>
<dbReference type="AlphaFoldDB" id="A0A4S8KW66"/>
<keyword evidence="2" id="KW-1185">Reference proteome</keyword>
<dbReference type="Gene3D" id="3.30.560.10">
    <property type="entry name" value="Glucose Oxidase, domain 3"/>
    <property type="match status" value="2"/>
</dbReference>
<evidence type="ECO:0000313" key="2">
    <source>
        <dbReference type="Proteomes" id="UP000297245"/>
    </source>
</evidence>
<dbReference type="OrthoDB" id="269227at2759"/>